<dbReference type="EMBL" id="JAFJMO010000009">
    <property type="protein sequence ID" value="KAJ8268575.1"/>
    <property type="molecule type" value="Genomic_DNA"/>
</dbReference>
<dbReference type="AlphaFoldDB" id="A0A9Q1DFW0"/>
<evidence type="ECO:0008006" key="3">
    <source>
        <dbReference type="Google" id="ProtNLM"/>
    </source>
</evidence>
<proteinExistence type="predicted"/>
<evidence type="ECO:0000313" key="2">
    <source>
        <dbReference type="Proteomes" id="UP001152803"/>
    </source>
</evidence>
<dbReference type="Proteomes" id="UP001152803">
    <property type="component" value="Unassembled WGS sequence"/>
</dbReference>
<gene>
    <name evidence="1" type="ORF">COCON_G00137470</name>
</gene>
<dbReference type="GO" id="GO:0099072">
    <property type="term" value="P:regulation of postsynaptic membrane neurotransmitter receptor levels"/>
    <property type="evidence" value="ECO:0007669"/>
    <property type="project" value="TreeGrafter"/>
</dbReference>
<accession>A0A9Q1DFW0</accession>
<sequence length="411" mass="42888">MDSRLIYAVALVIGCWVLAAKGLMINSTHPVGALIAPIGRAGCGQTKTCLETPADCDPEGNSPCLFVSGSRTNGPGFTPEIAIELRGDSENYIVMIASSDNTEGGGDVAFVCAQYNNTQHFFATTFDNGSLTLNNNIMVSNVLASFNENVIRCTFTVPGLNAAHYIFAGNGNFSNGLLGDPEITLRSNGSVDPISTNMPSPSQNMNTIPVGALNAAISRDTCGQTKLCEEVPADCDPSGNGNCLFVSATTATTTRPSGINIAFELRGNTSGYVALILSPDMNQGGGDESFVCAQFNNTLRFFTASFDNGALTMTNRTGAVSNALASLNGTVIRCTFTALGLNATARRSPDSSFYVFAGTGEYDGVSLGDPVISLASNGSLDLTNSTSNLPGAMAELACTPHLWFCWSCSVP</sequence>
<evidence type="ECO:0000313" key="1">
    <source>
        <dbReference type="EMBL" id="KAJ8268575.1"/>
    </source>
</evidence>
<dbReference type="PANTHER" id="PTHR46902">
    <property type="entry name" value="DOMON DOMAIN-CONTAINING PROTEIN FRRS1L"/>
    <property type="match status" value="1"/>
</dbReference>
<keyword evidence="2" id="KW-1185">Reference proteome</keyword>
<name>A0A9Q1DFW0_CONCO</name>
<comment type="caution">
    <text evidence="1">The sequence shown here is derived from an EMBL/GenBank/DDBJ whole genome shotgun (WGS) entry which is preliminary data.</text>
</comment>
<dbReference type="OrthoDB" id="8901859at2759"/>
<dbReference type="GO" id="GO:1900449">
    <property type="term" value="P:regulation of glutamate receptor signaling pathway"/>
    <property type="evidence" value="ECO:0007669"/>
    <property type="project" value="InterPro"/>
</dbReference>
<dbReference type="InterPro" id="IPR042789">
    <property type="entry name" value="FRRS1L"/>
</dbReference>
<reference evidence="1" key="1">
    <citation type="journal article" date="2023" name="Science">
        <title>Genome structures resolve the early diversification of teleost fishes.</title>
        <authorList>
            <person name="Parey E."/>
            <person name="Louis A."/>
            <person name="Montfort J."/>
            <person name="Bouchez O."/>
            <person name="Roques C."/>
            <person name="Iampietro C."/>
            <person name="Lluch J."/>
            <person name="Castinel A."/>
            <person name="Donnadieu C."/>
            <person name="Desvignes T."/>
            <person name="Floi Bucao C."/>
            <person name="Jouanno E."/>
            <person name="Wen M."/>
            <person name="Mejri S."/>
            <person name="Dirks R."/>
            <person name="Jansen H."/>
            <person name="Henkel C."/>
            <person name="Chen W.J."/>
            <person name="Zahm M."/>
            <person name="Cabau C."/>
            <person name="Klopp C."/>
            <person name="Thompson A.W."/>
            <person name="Robinson-Rechavi M."/>
            <person name="Braasch I."/>
            <person name="Lecointre G."/>
            <person name="Bobe J."/>
            <person name="Postlethwait J.H."/>
            <person name="Berthelot C."/>
            <person name="Roest Crollius H."/>
            <person name="Guiguen Y."/>
        </authorList>
    </citation>
    <scope>NUCLEOTIDE SEQUENCE</scope>
    <source>
        <tissue evidence="1">Blood</tissue>
    </source>
</reference>
<dbReference type="PROSITE" id="PS51257">
    <property type="entry name" value="PROKAR_LIPOPROTEIN"/>
    <property type="match status" value="1"/>
</dbReference>
<protein>
    <recommendedName>
        <fullName evidence="3">Ferric-chelate reductase 1</fullName>
    </recommendedName>
</protein>
<dbReference type="PANTHER" id="PTHR46902:SF1">
    <property type="entry name" value="DOMON DOMAIN-CONTAINING PROTEIN FRRS1L"/>
    <property type="match status" value="1"/>
</dbReference>
<organism evidence="1 2">
    <name type="scientific">Conger conger</name>
    <name type="common">Conger eel</name>
    <name type="synonym">Muraena conger</name>
    <dbReference type="NCBI Taxonomy" id="82655"/>
    <lineage>
        <taxon>Eukaryota</taxon>
        <taxon>Metazoa</taxon>
        <taxon>Chordata</taxon>
        <taxon>Craniata</taxon>
        <taxon>Vertebrata</taxon>
        <taxon>Euteleostomi</taxon>
        <taxon>Actinopterygii</taxon>
        <taxon>Neopterygii</taxon>
        <taxon>Teleostei</taxon>
        <taxon>Anguilliformes</taxon>
        <taxon>Congridae</taxon>
        <taxon>Conger</taxon>
    </lineage>
</organism>